<dbReference type="Proteomes" id="UP000295832">
    <property type="component" value="Unassembled WGS sequence"/>
</dbReference>
<organism evidence="2 3">
    <name type="scientific">Orenia marismortui</name>
    <dbReference type="NCBI Taxonomy" id="46469"/>
    <lineage>
        <taxon>Bacteria</taxon>
        <taxon>Bacillati</taxon>
        <taxon>Bacillota</taxon>
        <taxon>Clostridia</taxon>
        <taxon>Halanaerobiales</taxon>
        <taxon>Halobacteroidaceae</taxon>
        <taxon>Orenia</taxon>
    </lineage>
</organism>
<proteinExistence type="predicted"/>
<reference evidence="2 3" key="1">
    <citation type="submission" date="2019-03" db="EMBL/GenBank/DDBJ databases">
        <title>Subsurface microbial communities from deep shales in Ohio and West Virginia, USA.</title>
        <authorList>
            <person name="Wrighton K."/>
        </authorList>
    </citation>
    <scope>NUCLEOTIDE SEQUENCE [LARGE SCALE GENOMIC DNA]</scope>
    <source>
        <strain evidence="2 3">MSL 6dP</strain>
    </source>
</reference>
<keyword evidence="3" id="KW-1185">Reference proteome</keyword>
<sequence>MNRCRGQTKSGKQCSREAQEESDYCYQHQPDYEQAGGRKSKYDDIDLDEVEELCRKGLTDYQLAKELGIGVSTLYEYKDKFTEFSEVVKRGKIQADYKVEDSLYKRANGYKYKEVTKERVVNPITNESSFELTKEVTKEVKPDVGAIKMWLINRQPKKWRDKKDLDVAINKKVEDIIKEDSDLLNQIEGD</sequence>
<dbReference type="InterPro" id="IPR006120">
    <property type="entry name" value="Resolvase_HTH_dom"/>
</dbReference>
<name>A0A4R8GVR3_9FIRM</name>
<dbReference type="SUPFAM" id="SSF46689">
    <property type="entry name" value="Homeodomain-like"/>
    <property type="match status" value="1"/>
</dbReference>
<comment type="caution">
    <text evidence="2">The sequence shown here is derived from an EMBL/GenBank/DDBJ whole genome shotgun (WGS) entry which is preliminary data.</text>
</comment>
<dbReference type="EMBL" id="SOEG01000020">
    <property type="protein sequence ID" value="TDX49111.1"/>
    <property type="molecule type" value="Genomic_DNA"/>
</dbReference>
<dbReference type="Pfam" id="PF02796">
    <property type="entry name" value="HTH_7"/>
    <property type="match status" value="1"/>
</dbReference>
<dbReference type="GO" id="GO:0000150">
    <property type="term" value="F:DNA strand exchange activity"/>
    <property type="evidence" value="ECO:0007669"/>
    <property type="project" value="InterPro"/>
</dbReference>
<dbReference type="Gene3D" id="1.10.10.60">
    <property type="entry name" value="Homeodomain-like"/>
    <property type="match status" value="1"/>
</dbReference>
<evidence type="ECO:0000259" key="1">
    <source>
        <dbReference type="Pfam" id="PF02796"/>
    </source>
</evidence>
<evidence type="ECO:0000313" key="2">
    <source>
        <dbReference type="EMBL" id="TDX49111.1"/>
    </source>
</evidence>
<evidence type="ECO:0000313" key="3">
    <source>
        <dbReference type="Proteomes" id="UP000295832"/>
    </source>
</evidence>
<protein>
    <submittedName>
        <fullName evidence="2">Helix-turn-helix resolvase-like protein</fullName>
    </submittedName>
</protein>
<feature type="domain" description="Resolvase HTH" evidence="1">
    <location>
        <begin position="37"/>
        <end position="78"/>
    </location>
</feature>
<dbReference type="InterPro" id="IPR009057">
    <property type="entry name" value="Homeodomain-like_sf"/>
</dbReference>
<dbReference type="GO" id="GO:0003677">
    <property type="term" value="F:DNA binding"/>
    <property type="evidence" value="ECO:0007669"/>
    <property type="project" value="InterPro"/>
</dbReference>
<accession>A0A4R8GVR3</accession>
<dbReference type="RefSeq" id="WP_208324414.1">
    <property type="nucleotide sequence ID" value="NZ_SOEG01000020.1"/>
</dbReference>
<dbReference type="AlphaFoldDB" id="A0A4R8GVR3"/>
<gene>
    <name evidence="2" type="ORF">C7959_1205</name>
</gene>